<organism evidence="6 7">
    <name type="scientific">Triparma laevis f. inornata</name>
    <dbReference type="NCBI Taxonomy" id="1714386"/>
    <lineage>
        <taxon>Eukaryota</taxon>
        <taxon>Sar</taxon>
        <taxon>Stramenopiles</taxon>
        <taxon>Ochrophyta</taxon>
        <taxon>Bolidophyceae</taxon>
        <taxon>Parmales</taxon>
        <taxon>Triparmaceae</taxon>
        <taxon>Triparma</taxon>
    </lineage>
</organism>
<evidence type="ECO:0000313" key="6">
    <source>
        <dbReference type="EMBL" id="GMH54673.1"/>
    </source>
</evidence>
<comment type="subcellular location">
    <subcellularLocation>
        <location evidence="1">Membrane</location>
        <topology evidence="1">Multi-pass membrane protein</topology>
    </subcellularLocation>
</comment>
<gene>
    <name evidence="6" type="ORF">TL16_g01721</name>
</gene>
<feature type="transmembrane region" description="Helical" evidence="5">
    <location>
        <begin position="332"/>
        <end position="351"/>
    </location>
</feature>
<keyword evidence="2 5" id="KW-0812">Transmembrane</keyword>
<reference evidence="7" key="1">
    <citation type="journal article" date="2023" name="Commun. Biol.">
        <title>Genome analysis of Parmales, the sister group of diatoms, reveals the evolutionary specialization of diatoms from phago-mixotrophs to photoautotrophs.</title>
        <authorList>
            <person name="Ban H."/>
            <person name="Sato S."/>
            <person name="Yoshikawa S."/>
            <person name="Yamada K."/>
            <person name="Nakamura Y."/>
            <person name="Ichinomiya M."/>
            <person name="Sato N."/>
            <person name="Blanc-Mathieu R."/>
            <person name="Endo H."/>
            <person name="Kuwata A."/>
            <person name="Ogata H."/>
        </authorList>
    </citation>
    <scope>NUCLEOTIDE SEQUENCE [LARGE SCALE GENOMIC DNA]</scope>
</reference>
<feature type="transmembrane region" description="Helical" evidence="5">
    <location>
        <begin position="298"/>
        <end position="316"/>
    </location>
</feature>
<evidence type="ECO:0000256" key="1">
    <source>
        <dbReference type="ARBA" id="ARBA00004141"/>
    </source>
</evidence>
<dbReference type="Pfam" id="PF02535">
    <property type="entry name" value="Zip"/>
    <property type="match status" value="1"/>
</dbReference>
<comment type="caution">
    <text evidence="6">The sequence shown here is derived from an EMBL/GenBank/DDBJ whole genome shotgun (WGS) entry which is preliminary data.</text>
</comment>
<evidence type="ECO:0000313" key="7">
    <source>
        <dbReference type="Proteomes" id="UP001162640"/>
    </source>
</evidence>
<evidence type="ECO:0000256" key="2">
    <source>
        <dbReference type="ARBA" id="ARBA00022692"/>
    </source>
</evidence>
<dbReference type="InterPro" id="IPR003689">
    <property type="entry name" value="ZIP"/>
</dbReference>
<dbReference type="GO" id="GO:0005385">
    <property type="term" value="F:zinc ion transmembrane transporter activity"/>
    <property type="evidence" value="ECO:0007669"/>
    <property type="project" value="TreeGrafter"/>
</dbReference>
<evidence type="ECO:0000256" key="4">
    <source>
        <dbReference type="ARBA" id="ARBA00023136"/>
    </source>
</evidence>
<feature type="transmembrane region" description="Helical" evidence="5">
    <location>
        <begin position="14"/>
        <end position="36"/>
    </location>
</feature>
<keyword evidence="3 5" id="KW-1133">Transmembrane helix</keyword>
<protein>
    <submittedName>
        <fullName evidence="6">Uncharacterized protein</fullName>
    </submittedName>
</protein>
<dbReference type="GO" id="GO:0005886">
    <property type="term" value="C:plasma membrane"/>
    <property type="evidence" value="ECO:0007669"/>
    <property type="project" value="TreeGrafter"/>
</dbReference>
<dbReference type="PANTHER" id="PTHR11040">
    <property type="entry name" value="ZINC/IRON TRANSPORTER"/>
    <property type="match status" value="1"/>
</dbReference>
<evidence type="ECO:0000256" key="3">
    <source>
        <dbReference type="ARBA" id="ARBA00022989"/>
    </source>
</evidence>
<feature type="transmembrane region" description="Helical" evidence="5">
    <location>
        <begin position="267"/>
        <end position="286"/>
    </location>
</feature>
<dbReference type="AlphaFoldDB" id="A0A9W7DXV4"/>
<evidence type="ECO:0000256" key="5">
    <source>
        <dbReference type="SAM" id="Phobius"/>
    </source>
</evidence>
<keyword evidence="4 5" id="KW-0472">Membrane</keyword>
<dbReference type="PANTHER" id="PTHR11040:SF44">
    <property type="entry name" value="PROTEIN ZNTC-RELATED"/>
    <property type="match status" value="1"/>
</dbReference>
<dbReference type="Proteomes" id="UP001162640">
    <property type="component" value="Unassembled WGS sequence"/>
</dbReference>
<name>A0A9W7DXV4_9STRA</name>
<feature type="transmembrane region" description="Helical" evidence="5">
    <location>
        <begin position="48"/>
        <end position="67"/>
    </location>
</feature>
<proteinExistence type="predicted"/>
<sequence>MENKTQLWNHTGHAPLPTCAFLTSLSILGVITPYFLPSVKPYLPTIRPFGTGVVLSIALIHLLPDAIEAGEKVEMPKLLGELPLAESGGDNETRSFSPHGAWSFYITFYSNSPPFPPRTFVLDRSLVVVGFLLMVCVEQCFCPVEKMEKMGSFVEERSNSGHSGCDSHCHHSNPEVTTKSYNQSTTLTESSTLLPTTTTASPQPTPEALYKMYILELSIAIHSVLVGLPVTASSSQSLVWALGFHQLFEGMSLGLAGMSIDLDRKGFFKLAILFGTSISLGVLLGYTATGLTSGTWQAYTNSLAAGIVLFVAVEFYNKDFGHGSDHGHGGKLGKIFALFLGAFIMGGMAIWT</sequence>
<accession>A0A9W7DXV4</accession>
<dbReference type="EMBL" id="BLQM01000040">
    <property type="protein sequence ID" value="GMH54673.1"/>
    <property type="molecule type" value="Genomic_DNA"/>
</dbReference>